<dbReference type="PANTHER" id="PTHR39165:SF1">
    <property type="entry name" value="DUF456 DOMAIN-CONTAINING PROTEIN"/>
    <property type="match status" value="1"/>
</dbReference>
<dbReference type="EMBL" id="JBHLWN010000068">
    <property type="protein sequence ID" value="MFC0214034.1"/>
    <property type="molecule type" value="Genomic_DNA"/>
</dbReference>
<feature type="transmembrane region" description="Helical" evidence="1">
    <location>
        <begin position="49"/>
        <end position="69"/>
    </location>
</feature>
<evidence type="ECO:0000313" key="2">
    <source>
        <dbReference type="EMBL" id="MFC0214034.1"/>
    </source>
</evidence>
<dbReference type="Proteomes" id="UP001589776">
    <property type="component" value="Unassembled WGS sequence"/>
</dbReference>
<feature type="transmembrane region" description="Helical" evidence="1">
    <location>
        <begin position="7"/>
        <end position="37"/>
    </location>
</feature>
<dbReference type="RefSeq" id="WP_377471472.1">
    <property type="nucleotide sequence ID" value="NZ_JBHLWN010000068.1"/>
</dbReference>
<feature type="transmembrane region" description="Helical" evidence="1">
    <location>
        <begin position="89"/>
        <end position="113"/>
    </location>
</feature>
<accession>A0ABV6DN14</accession>
<sequence length="161" mass="16971">MEVIGWIVVVLLFAVGMLGAVFPVLPGVFAIIGAYIAYGFLISWEPFGWWFWIIQSAIAVTLIAADYAVSAIGVKKFGGTRASVIGSTIGIILGPFVIPAFGLLIGPFLGALIGELMTGAAWQQGVRAGIGAVVGFFSSVVVKVLLQALMIVLFIVWLLVN</sequence>
<reference evidence="2 3" key="1">
    <citation type="submission" date="2024-09" db="EMBL/GenBank/DDBJ databases">
        <authorList>
            <person name="Sun Q."/>
            <person name="Mori K."/>
        </authorList>
    </citation>
    <scope>NUCLEOTIDE SEQUENCE [LARGE SCALE GENOMIC DNA]</scope>
    <source>
        <strain evidence="2 3">CCM 7759</strain>
    </source>
</reference>
<organism evidence="2 3">
    <name type="scientific">Paenibacillus chartarius</name>
    <dbReference type="NCBI Taxonomy" id="747481"/>
    <lineage>
        <taxon>Bacteria</taxon>
        <taxon>Bacillati</taxon>
        <taxon>Bacillota</taxon>
        <taxon>Bacilli</taxon>
        <taxon>Bacillales</taxon>
        <taxon>Paenibacillaceae</taxon>
        <taxon>Paenibacillus</taxon>
    </lineage>
</organism>
<name>A0ABV6DN14_9BACL</name>
<evidence type="ECO:0000313" key="3">
    <source>
        <dbReference type="Proteomes" id="UP001589776"/>
    </source>
</evidence>
<keyword evidence="1" id="KW-0472">Membrane</keyword>
<keyword evidence="3" id="KW-1185">Reference proteome</keyword>
<gene>
    <name evidence="2" type="ORF">ACFFK0_16515</name>
</gene>
<comment type="caution">
    <text evidence="2">The sequence shown here is derived from an EMBL/GenBank/DDBJ whole genome shotgun (WGS) entry which is preliminary data.</text>
</comment>
<dbReference type="Pfam" id="PF04306">
    <property type="entry name" value="DUF456"/>
    <property type="match status" value="1"/>
</dbReference>
<keyword evidence="1" id="KW-1133">Transmembrane helix</keyword>
<protein>
    <submittedName>
        <fullName evidence="2">DUF456 domain-containing protein</fullName>
    </submittedName>
</protein>
<proteinExistence type="predicted"/>
<evidence type="ECO:0000256" key="1">
    <source>
        <dbReference type="SAM" id="Phobius"/>
    </source>
</evidence>
<dbReference type="InterPro" id="IPR007403">
    <property type="entry name" value="DUF456"/>
</dbReference>
<feature type="transmembrane region" description="Helical" evidence="1">
    <location>
        <begin position="133"/>
        <end position="160"/>
    </location>
</feature>
<dbReference type="PANTHER" id="PTHR39165">
    <property type="entry name" value="IG HYPOTHETICAL 17883"/>
    <property type="match status" value="1"/>
</dbReference>
<keyword evidence="1" id="KW-0812">Transmembrane</keyword>